<evidence type="ECO:0000256" key="1">
    <source>
        <dbReference type="SAM" id="Phobius"/>
    </source>
</evidence>
<evidence type="ECO:0000313" key="4">
    <source>
        <dbReference type="EMBL" id="ULT83098.1"/>
    </source>
</evidence>
<proteinExistence type="predicted"/>
<sequence length="460" mass="52010">MPTQFFSAITILALITGSSGFEICQCTTTTIPTTTDSSPTTFGHLHQWITIVLFLLMFFGIYGWINFILILQCLFTWIEKCIQCVFSIVRLGSKQCRQHRQISPTIIVLLCLIQGSYSCNEIASIQGTDDVCTASADGKTCHLNKVVSINIRPNSQVGCFTISNNVKEVKTIEVRANSIISECNERSHHFTRQMKINHFSSHRCAAIEGSIMLKRQGNKVTTHLTSSSILSVQLHLANYTVHRLVKEDKCEITKTILSGCHSCSSGGQLTVLCKSSHFPQIVSNIECSTFTSFANCSTDGKMSIIPILTNHVNVVENCTSSCGPEKFHFAINGSLSTIPTFNNKLSTGFFHVQELITADTIWTNISEFVSSVWEKMYEYFISLIDNWISSWLCLFIIILLLLCCSRRRCRSRFPGEYRRRYRRAQYRRRFQPNRGGNGLTDFNVEEVLKISDVWFALLPF</sequence>
<feature type="chain" id="PRO_5041957917" description="Phlebovirus glycoprotein G2 fusion domain-containing protein" evidence="2">
    <location>
        <begin position="21"/>
        <end position="460"/>
    </location>
</feature>
<gene>
    <name evidence="4" type="ORF">L3Y34_012384</name>
</gene>
<organism evidence="4 5">
    <name type="scientific">Caenorhabditis briggsae</name>
    <dbReference type="NCBI Taxonomy" id="6238"/>
    <lineage>
        <taxon>Eukaryota</taxon>
        <taxon>Metazoa</taxon>
        <taxon>Ecdysozoa</taxon>
        <taxon>Nematoda</taxon>
        <taxon>Chromadorea</taxon>
        <taxon>Rhabditida</taxon>
        <taxon>Rhabditina</taxon>
        <taxon>Rhabditomorpha</taxon>
        <taxon>Rhabditoidea</taxon>
        <taxon>Rhabditidae</taxon>
        <taxon>Peloderinae</taxon>
        <taxon>Caenorhabditis</taxon>
    </lineage>
</organism>
<reference evidence="4 5" key="1">
    <citation type="submission" date="2022-05" db="EMBL/GenBank/DDBJ databases">
        <title>Chromosome-level reference genomes for two strains of Caenorhabditis briggsae: an improved platform for comparative genomics.</title>
        <authorList>
            <person name="Stevens L."/>
            <person name="Andersen E.C."/>
        </authorList>
    </citation>
    <scope>NUCLEOTIDE SEQUENCE [LARGE SCALE GENOMIC DNA]</scope>
    <source>
        <strain evidence="4">QX1410_ONT</strain>
        <tissue evidence="4">Whole-organism</tissue>
    </source>
</reference>
<evidence type="ECO:0000313" key="5">
    <source>
        <dbReference type="Proteomes" id="UP000827892"/>
    </source>
</evidence>
<dbReference type="InterPro" id="IPR009878">
    <property type="entry name" value="Phlebovirus_G2_fusion"/>
</dbReference>
<dbReference type="Proteomes" id="UP000827892">
    <property type="component" value="Chromosome X"/>
</dbReference>
<feature type="domain" description="Phlebovirus glycoprotein G2 fusion" evidence="3">
    <location>
        <begin position="119"/>
        <end position="206"/>
    </location>
</feature>
<dbReference type="Pfam" id="PF07245">
    <property type="entry name" value="Phlebovirus_G2"/>
    <property type="match status" value="1"/>
</dbReference>
<dbReference type="Gene3D" id="2.60.98.50">
    <property type="match status" value="1"/>
</dbReference>
<dbReference type="EMBL" id="CP090896">
    <property type="protein sequence ID" value="ULT83098.1"/>
    <property type="molecule type" value="Genomic_DNA"/>
</dbReference>
<dbReference type="AlphaFoldDB" id="A0AAE9CWJ1"/>
<feature type="transmembrane region" description="Helical" evidence="1">
    <location>
        <begin position="387"/>
        <end position="404"/>
    </location>
</feature>
<dbReference type="Gene3D" id="2.60.40.3770">
    <property type="match status" value="1"/>
</dbReference>
<name>A0AAE9CWJ1_CAEBR</name>
<evidence type="ECO:0000259" key="3">
    <source>
        <dbReference type="Pfam" id="PF07245"/>
    </source>
</evidence>
<keyword evidence="1" id="KW-0472">Membrane</keyword>
<feature type="signal peptide" evidence="2">
    <location>
        <begin position="1"/>
        <end position="20"/>
    </location>
</feature>
<keyword evidence="1" id="KW-0812">Transmembrane</keyword>
<feature type="transmembrane region" description="Helical" evidence="1">
    <location>
        <begin position="48"/>
        <end position="78"/>
    </location>
</feature>
<keyword evidence="1" id="KW-1133">Transmembrane helix</keyword>
<protein>
    <recommendedName>
        <fullName evidence="3">Phlebovirus glycoprotein G2 fusion domain-containing protein</fullName>
    </recommendedName>
</protein>
<evidence type="ECO:0000256" key="2">
    <source>
        <dbReference type="SAM" id="SignalP"/>
    </source>
</evidence>
<accession>A0AAE9CWJ1</accession>
<keyword evidence="2" id="KW-0732">Signal</keyword>